<dbReference type="AlphaFoldDB" id="A0A498JWU4"/>
<evidence type="ECO:0000313" key="1">
    <source>
        <dbReference type="EMBL" id="RXH99655.1"/>
    </source>
</evidence>
<sequence>MAANSSAHPATLANPELPMVKVCNIGEEEAFLASCSYLLYECRVKWEDIDKVTIDLPSLSNPNCLCTRILPCYLYLGLRFHFSQLWKEILVAHGRADNIDLCSSELIPNPKWVATKVALKPPKHANVCLRLKKMKKTKEP</sequence>
<comment type="caution">
    <text evidence="1">The sequence shown here is derived from an EMBL/GenBank/DDBJ whole genome shotgun (WGS) entry which is preliminary data.</text>
</comment>
<accession>A0A498JWU4</accession>
<dbReference type="Proteomes" id="UP000290289">
    <property type="component" value="Chromosome 5"/>
</dbReference>
<reference evidence="1 2" key="1">
    <citation type="submission" date="2018-10" db="EMBL/GenBank/DDBJ databases">
        <title>A high-quality apple genome assembly.</title>
        <authorList>
            <person name="Hu J."/>
        </authorList>
    </citation>
    <scope>NUCLEOTIDE SEQUENCE [LARGE SCALE GENOMIC DNA]</scope>
    <source>
        <strain evidence="2">cv. HFTH1</strain>
        <tissue evidence="1">Young leaf</tissue>
    </source>
</reference>
<protein>
    <submittedName>
        <fullName evidence="1">Uncharacterized protein</fullName>
    </submittedName>
</protein>
<gene>
    <name evidence="1" type="ORF">DVH24_021457</name>
</gene>
<proteinExistence type="predicted"/>
<organism evidence="1 2">
    <name type="scientific">Malus domestica</name>
    <name type="common">Apple</name>
    <name type="synonym">Pyrus malus</name>
    <dbReference type="NCBI Taxonomy" id="3750"/>
    <lineage>
        <taxon>Eukaryota</taxon>
        <taxon>Viridiplantae</taxon>
        <taxon>Streptophyta</taxon>
        <taxon>Embryophyta</taxon>
        <taxon>Tracheophyta</taxon>
        <taxon>Spermatophyta</taxon>
        <taxon>Magnoliopsida</taxon>
        <taxon>eudicotyledons</taxon>
        <taxon>Gunneridae</taxon>
        <taxon>Pentapetalae</taxon>
        <taxon>rosids</taxon>
        <taxon>fabids</taxon>
        <taxon>Rosales</taxon>
        <taxon>Rosaceae</taxon>
        <taxon>Amygdaloideae</taxon>
        <taxon>Maleae</taxon>
        <taxon>Malus</taxon>
    </lineage>
</organism>
<dbReference type="EMBL" id="RDQH01000331">
    <property type="protein sequence ID" value="RXH99655.1"/>
    <property type="molecule type" value="Genomic_DNA"/>
</dbReference>
<keyword evidence="2" id="KW-1185">Reference proteome</keyword>
<name>A0A498JWU4_MALDO</name>
<evidence type="ECO:0000313" key="2">
    <source>
        <dbReference type="Proteomes" id="UP000290289"/>
    </source>
</evidence>